<proteinExistence type="predicted"/>
<dbReference type="Proteomes" id="UP000004067">
    <property type="component" value="Unassembled WGS sequence"/>
</dbReference>
<keyword evidence="2" id="KW-1185">Reference proteome</keyword>
<evidence type="ECO:0000313" key="2">
    <source>
        <dbReference type="Proteomes" id="UP000004067"/>
    </source>
</evidence>
<protein>
    <submittedName>
        <fullName evidence="1">Transposase</fullName>
    </submittedName>
</protein>
<organism evidence="1 2">
    <name type="scientific">Centipeda periodontii DSM 2778</name>
    <dbReference type="NCBI Taxonomy" id="888060"/>
    <lineage>
        <taxon>Bacteria</taxon>
        <taxon>Bacillati</taxon>
        <taxon>Bacillota</taxon>
        <taxon>Negativicutes</taxon>
        <taxon>Selenomonadales</taxon>
        <taxon>Selenomonadaceae</taxon>
        <taxon>Centipeda</taxon>
    </lineage>
</organism>
<dbReference type="EMBL" id="AFHQ01000042">
    <property type="protein sequence ID" value="EGK58979.1"/>
    <property type="molecule type" value="Genomic_DNA"/>
</dbReference>
<gene>
    <name evidence="1" type="ORF">HMPREF9081_1846</name>
</gene>
<reference evidence="1 2" key="1">
    <citation type="submission" date="2011-04" db="EMBL/GenBank/DDBJ databases">
        <authorList>
            <person name="Muzny D."/>
            <person name="Qin X."/>
            <person name="Deng J."/>
            <person name="Jiang H."/>
            <person name="Liu Y."/>
            <person name="Qu J."/>
            <person name="Song X.-Z."/>
            <person name="Zhang L."/>
            <person name="Thornton R."/>
            <person name="Coyle M."/>
            <person name="Francisco L."/>
            <person name="Jackson L."/>
            <person name="Javaid M."/>
            <person name="Korchina V."/>
            <person name="Kovar C."/>
            <person name="Mata R."/>
            <person name="Mathew T."/>
            <person name="Ngo R."/>
            <person name="Nguyen L."/>
            <person name="Nguyen N."/>
            <person name="Okwuonu G."/>
            <person name="Ongeri F."/>
            <person name="Pham C."/>
            <person name="Simmons D."/>
            <person name="Wilczek-Boney K."/>
            <person name="Hale W."/>
            <person name="Jakkamsetti A."/>
            <person name="Pham P."/>
            <person name="Ruth R."/>
            <person name="San Lucas F."/>
            <person name="Warren J."/>
            <person name="Zhang J."/>
            <person name="Zhao Z."/>
            <person name="Zhou C."/>
            <person name="Zhu D."/>
            <person name="Lee S."/>
            <person name="Bess C."/>
            <person name="Blankenburg K."/>
            <person name="Forbes L."/>
            <person name="Fu Q."/>
            <person name="Gubbala S."/>
            <person name="Hirani K."/>
            <person name="Jayaseelan J.C."/>
            <person name="Lara F."/>
            <person name="Munidasa M."/>
            <person name="Palculict T."/>
            <person name="Patil S."/>
            <person name="Pu L.-L."/>
            <person name="Saada N."/>
            <person name="Tang L."/>
            <person name="Weissenberger G."/>
            <person name="Zhu Y."/>
            <person name="Hemphill L."/>
            <person name="Shang Y."/>
            <person name="Youmans B."/>
            <person name="Ayvaz T."/>
            <person name="Ross M."/>
            <person name="Santibanez J."/>
            <person name="Aqrawi P."/>
            <person name="Gross S."/>
            <person name="Joshi V."/>
            <person name="Fowler G."/>
            <person name="Nazareth L."/>
            <person name="Reid J."/>
            <person name="Worley K."/>
            <person name="Petrosino J."/>
            <person name="Highlander S."/>
            <person name="Gibbs R."/>
        </authorList>
    </citation>
    <scope>NUCLEOTIDE SEQUENCE [LARGE SCALE GENOMIC DNA]</scope>
    <source>
        <strain evidence="1 2">DSM 2778</strain>
    </source>
</reference>
<dbReference type="HOGENOM" id="CLU_049873_10_1_9"/>
<name>F5RNL0_9FIRM</name>
<dbReference type="eggNOG" id="COG3039">
    <property type="taxonomic scope" value="Bacteria"/>
</dbReference>
<dbReference type="STRING" id="888060.HMPREF9081_1846"/>
<evidence type="ECO:0000313" key="1">
    <source>
        <dbReference type="EMBL" id="EGK58979.1"/>
    </source>
</evidence>
<sequence length="57" mass="6946">MRERNKMVQQTFTDMEYANRKRTTRREAFLEAMESIIPWNEWMALIAPYYVQSVAEN</sequence>
<accession>F5RNL0</accession>
<comment type="caution">
    <text evidence="1">The sequence shown here is derived from an EMBL/GenBank/DDBJ whole genome shotgun (WGS) entry which is preliminary data.</text>
</comment>
<dbReference type="AlphaFoldDB" id="F5RNL0"/>